<feature type="domain" description="Nucleolar 27S pre-rRNA processing Urb2/Npa2 C-terminal" evidence="1">
    <location>
        <begin position="938"/>
        <end position="1135"/>
    </location>
</feature>
<dbReference type="eggNOG" id="ENOG502QTEB">
    <property type="taxonomic scope" value="Eukaryota"/>
</dbReference>
<dbReference type="VEuPathDB" id="FungiDB:YALI0_F31449g"/>
<name>A0A1D8NQP8_YARLL</name>
<dbReference type="RefSeq" id="XP_068139617.1">
    <property type="nucleotide sequence ID" value="XM_068283516.1"/>
</dbReference>
<gene>
    <name evidence="2" type="ORF">YALI1_F39106g</name>
</gene>
<dbReference type="InterPro" id="IPR052609">
    <property type="entry name" value="Ribosome_Biogenesis_Reg"/>
</dbReference>
<evidence type="ECO:0000313" key="3">
    <source>
        <dbReference type="Proteomes" id="UP000182444"/>
    </source>
</evidence>
<accession>A0A1D8NQP8</accession>
<evidence type="ECO:0000313" key="2">
    <source>
        <dbReference type="EMBL" id="AOW07958.1"/>
    </source>
</evidence>
<organism evidence="2 3">
    <name type="scientific">Yarrowia lipolytica</name>
    <name type="common">Candida lipolytica</name>
    <dbReference type="NCBI Taxonomy" id="4952"/>
    <lineage>
        <taxon>Eukaryota</taxon>
        <taxon>Fungi</taxon>
        <taxon>Dikarya</taxon>
        <taxon>Ascomycota</taxon>
        <taxon>Saccharomycotina</taxon>
        <taxon>Dipodascomycetes</taxon>
        <taxon>Dipodascales</taxon>
        <taxon>Dipodascales incertae sedis</taxon>
        <taxon>Yarrowia</taxon>
    </lineage>
</organism>
<dbReference type="InterPro" id="IPR018849">
    <property type="entry name" value="Urb2/Npa2_C"/>
</dbReference>
<reference evidence="2 3" key="1">
    <citation type="journal article" date="2016" name="PLoS ONE">
        <title>Sequence Assembly of Yarrowia lipolytica Strain W29/CLIB89 Shows Transposable Element Diversity.</title>
        <authorList>
            <person name="Magnan C."/>
            <person name="Yu J."/>
            <person name="Chang I."/>
            <person name="Jahn E."/>
            <person name="Kanomata Y."/>
            <person name="Wu J."/>
            <person name="Zeller M."/>
            <person name="Oakes M."/>
            <person name="Baldi P."/>
            <person name="Sandmeyer S."/>
        </authorList>
    </citation>
    <scope>NUCLEOTIDE SEQUENCE [LARGE SCALE GENOMIC DNA]</scope>
    <source>
        <strain evidence="3">CLIB89(W29)</strain>
    </source>
</reference>
<dbReference type="PANTHER" id="PTHR15682">
    <property type="entry name" value="UNHEALTHY RIBOSOME BIOGENESIS PROTEIN 2 HOMOLOG"/>
    <property type="match status" value="1"/>
</dbReference>
<dbReference type="Proteomes" id="UP000182444">
    <property type="component" value="Chromosome 1F"/>
</dbReference>
<dbReference type="PANTHER" id="PTHR15682:SF2">
    <property type="entry name" value="UNHEALTHY RIBOSOME BIOGENESIS PROTEIN 2 HOMOLOG"/>
    <property type="match status" value="1"/>
</dbReference>
<dbReference type="GO" id="GO:0042254">
    <property type="term" value="P:ribosome biogenesis"/>
    <property type="evidence" value="ECO:0007669"/>
    <property type="project" value="TreeGrafter"/>
</dbReference>
<sequence length="1137" mass="128405">MADMEVSTPAKLTRDPPLTQTTASISRHLRRKGVPLVQILPFANEIVAGNLNVYFPHRLCAVLQWWMDKISEKTDSAKEARADPAFWTLFITVWEDMAKDLAMPRERIYRNSKFTEIVSLAIKENIEGCSVQLLDEITTAVNKVSRSLAVQFTESAAVEIAGDYLKTLTNFQKTGLPVGHIAGVSSWTQMILNFLERSSQGSQDMQKKCREVGSYLPYIFYLLDGEDLNKDLAHFIDYLVTKFLFDPEHFPITGLYAFTTFEVLSFSTEAPVRGYAHIIRLGEKVAATMPGTTGEKDLVVPLVSGLIQNAKQYTVELLDQCTEMGYKVEKSILVRLFNEAVPTREAFALDWQVNNERDWRLIAALVRQDPSLTATSVSLAKDISDGPDNEYTKSVMRGMATGYQLNSNMYDFIIIWVDEMAKSSKWRDPGFLPYVSDLIAKMFPDQYYDVLTHWTGKVKEEQGDIAVRNNQLYALVAIVNALLFMKLEASFDEKVLKVLSKLIKLEDEKIDSETLWRLRYIIFTKAPNTKHKIDFNEAVEPKKELFRYQFGCLCRLAEFDNVKKFDKALDKHLSYMVKKKLDGMIPFLFDRWLVILNRFAKSKRLCKIAEMAVSTYVTELVQNDQLFEQTHVWTPVLENIKDPKPLTVVPYSAFPRDIRIALVNKFSLENPTAEGLELVSRLVTSSTLGGYEIEKDVDSFCVLLDHGSALSTSICSTILKSHVQTKNQDTSKEFLETLEKKLKKNVKNNKSIQQALLYARIVSDEDSNFIKSIRKSLKTIILESNDTDLEPILNDTKSLVKVFSSSDSDEVETKLTSIISKRVASKTEHEEDTLLTSAASLLMGISKPNLAITALFLCVGEGNEQLSKWYSFHLESLSPEELRNVFVMVVRYGESAYPAFEVIIRVLSYDEHHEIDFTSLIVSAISQYVESGKQSAVFLGALASTLKRAPWAVSQYCLELILVVVSQSQATPDTFVAFTQVLSQILLSHRPRIEGRYSLIVYSLKALLSVLVKGTEVAVEDVHSLVRAVQLICEPPAYTLSKTRAAKVSLTSATQAARKEAARHMIYFLAAYAHINVTQKLDAAITVAFRPAMSSIFELVTKEDLDLANSIMDGPSRSFIRVLYADYKKQGKWTDDM</sequence>
<dbReference type="Pfam" id="PF10441">
    <property type="entry name" value="Urb2"/>
    <property type="match status" value="1"/>
</dbReference>
<proteinExistence type="predicted"/>
<dbReference type="VEuPathDB" id="FungiDB:YALI1_F39106g"/>
<evidence type="ECO:0000259" key="1">
    <source>
        <dbReference type="Pfam" id="PF10441"/>
    </source>
</evidence>
<dbReference type="GeneID" id="2907947"/>
<dbReference type="EMBL" id="CP017558">
    <property type="protein sequence ID" value="AOW07958.1"/>
    <property type="molecule type" value="Genomic_DNA"/>
</dbReference>
<protein>
    <recommendedName>
        <fullName evidence="1">Nucleolar 27S pre-rRNA processing Urb2/Npa2 C-terminal domain-containing protein</fullName>
    </recommendedName>
</protein>
<dbReference type="GO" id="GO:0005730">
    <property type="term" value="C:nucleolus"/>
    <property type="evidence" value="ECO:0007669"/>
    <property type="project" value="TreeGrafter"/>
</dbReference>
<dbReference type="AlphaFoldDB" id="A0A1D8NQP8"/>